<accession>A0A839RSA7</accession>
<dbReference type="RefSeq" id="WP_341478988.1">
    <property type="nucleotide sequence ID" value="NZ_BDDI01000001.1"/>
</dbReference>
<dbReference type="Proteomes" id="UP000567922">
    <property type="component" value="Unassembled WGS sequence"/>
</dbReference>
<name>A0A839RSA7_9ACTN</name>
<reference evidence="2 3" key="1">
    <citation type="submission" date="2020-08" db="EMBL/GenBank/DDBJ databases">
        <title>Sequencing the genomes of 1000 actinobacteria strains.</title>
        <authorList>
            <person name="Klenk H.-P."/>
        </authorList>
    </citation>
    <scope>NUCLEOTIDE SEQUENCE [LARGE SCALE GENOMIC DNA]</scope>
    <source>
        <strain evidence="2 3">DSM 45258</strain>
    </source>
</reference>
<gene>
    <name evidence="2" type="ORF">FHU29_004233</name>
</gene>
<keyword evidence="3" id="KW-1185">Reference proteome</keyword>
<sequence>MSDRAGVPDVPPHMVGSADSAVVRPDPETVEERRSRISAQVRTWSEDAYISEDQIDGAHPDLSDEAALLIAVGYLDDDIREILAARRRAKRGLPRVGGYSELRALSDEHARTLARANAAKTPVSRGMLKLRAADLHRQLHSKREAFVNSDEHFAKTARAARRDKRDGVHLDTEQREAIFDALRRTPAPMAPAPEHLDHFLGPLGITAEQVAKFSEGTRRFMLGRAAGPRVPDFMAAPGQFADRYDTLLYLAGTLYDRISNSSAWHSEHFAMQRGQLDLADELIQIAVDTASLRVIVTELNGLDGASNEVARQHIHERFEALVPVWEQLVERVAALARIGDLLTQAEYKLRTINTVRRAKSLDNKIDDLISRSGLRELSAQNTHQVGDQFGDVDVALDAYQDFLGGDIAALTSRR</sequence>
<proteinExistence type="predicted"/>
<evidence type="ECO:0000256" key="1">
    <source>
        <dbReference type="SAM" id="MobiDB-lite"/>
    </source>
</evidence>
<feature type="region of interest" description="Disordered" evidence="1">
    <location>
        <begin position="1"/>
        <end position="36"/>
    </location>
</feature>
<evidence type="ECO:0000313" key="3">
    <source>
        <dbReference type="Proteomes" id="UP000567922"/>
    </source>
</evidence>
<feature type="compositionally biased region" description="Basic and acidic residues" evidence="1">
    <location>
        <begin position="25"/>
        <end position="35"/>
    </location>
</feature>
<protein>
    <submittedName>
        <fullName evidence="2">Uncharacterized protein</fullName>
    </submittedName>
</protein>
<evidence type="ECO:0000313" key="2">
    <source>
        <dbReference type="EMBL" id="MBB3039745.1"/>
    </source>
</evidence>
<dbReference type="EMBL" id="JACHWS010000004">
    <property type="protein sequence ID" value="MBB3039745.1"/>
    <property type="molecule type" value="Genomic_DNA"/>
</dbReference>
<organism evidence="2 3">
    <name type="scientific">Hoyosella altamirensis</name>
    <dbReference type="NCBI Taxonomy" id="616997"/>
    <lineage>
        <taxon>Bacteria</taxon>
        <taxon>Bacillati</taxon>
        <taxon>Actinomycetota</taxon>
        <taxon>Actinomycetes</taxon>
        <taxon>Mycobacteriales</taxon>
        <taxon>Hoyosellaceae</taxon>
        <taxon>Hoyosella</taxon>
    </lineage>
</organism>
<dbReference type="AlphaFoldDB" id="A0A839RSA7"/>
<comment type="caution">
    <text evidence="2">The sequence shown here is derived from an EMBL/GenBank/DDBJ whole genome shotgun (WGS) entry which is preliminary data.</text>
</comment>